<accession>K8NWM9</accession>
<keyword evidence="1" id="KW-0472">Membrane</keyword>
<keyword evidence="1" id="KW-0812">Transmembrane</keyword>
<name>K8NWM9_9BRAD</name>
<evidence type="ECO:0000256" key="1">
    <source>
        <dbReference type="SAM" id="Phobius"/>
    </source>
</evidence>
<dbReference type="RefSeq" id="WP_002714910.1">
    <property type="nucleotide sequence ID" value="NZ_KB375281.1"/>
</dbReference>
<protein>
    <submittedName>
        <fullName evidence="2">Uncharacterized protein</fullName>
    </submittedName>
</protein>
<organism evidence="2 3">
    <name type="scientific">Afipia clevelandensis ATCC 49720</name>
    <dbReference type="NCBI Taxonomy" id="883079"/>
    <lineage>
        <taxon>Bacteria</taxon>
        <taxon>Pseudomonadati</taxon>
        <taxon>Pseudomonadota</taxon>
        <taxon>Alphaproteobacteria</taxon>
        <taxon>Hyphomicrobiales</taxon>
        <taxon>Nitrobacteraceae</taxon>
        <taxon>Afipia</taxon>
    </lineage>
</organism>
<comment type="caution">
    <text evidence="2">The sequence shown here is derived from an EMBL/GenBank/DDBJ whole genome shotgun (WGS) entry which is preliminary data.</text>
</comment>
<keyword evidence="3" id="KW-1185">Reference proteome</keyword>
<reference evidence="2 3" key="1">
    <citation type="submission" date="2012-04" db="EMBL/GenBank/DDBJ databases">
        <title>The Genome Sequence of Afipia clevelandensis ATCC 49720.</title>
        <authorList>
            <consortium name="The Broad Institute Genome Sequencing Platform"/>
            <person name="Earl A."/>
            <person name="Ward D."/>
            <person name="Feldgarden M."/>
            <person name="Gevers D."/>
            <person name="Huys G."/>
            <person name="Walker B."/>
            <person name="Young S.K."/>
            <person name="Zeng Q."/>
            <person name="Gargeya S."/>
            <person name="Fitzgerald M."/>
            <person name="Haas B."/>
            <person name="Abouelleil A."/>
            <person name="Alvarado L."/>
            <person name="Arachchi H.M."/>
            <person name="Berlin A."/>
            <person name="Chapman S.B."/>
            <person name="Goldberg J."/>
            <person name="Griggs A."/>
            <person name="Gujja S."/>
            <person name="Hansen M."/>
            <person name="Howarth C."/>
            <person name="Imamovic A."/>
            <person name="Larimer J."/>
            <person name="McCowen C."/>
            <person name="Montmayeur A."/>
            <person name="Murphy C."/>
            <person name="Neiman D."/>
            <person name="Pearson M."/>
            <person name="Priest M."/>
            <person name="Roberts A."/>
            <person name="Saif S."/>
            <person name="Shea T."/>
            <person name="Sisk P."/>
            <person name="Sykes S."/>
            <person name="Wortman J."/>
            <person name="Nusbaum C."/>
            <person name="Birren B."/>
        </authorList>
    </citation>
    <scope>NUCLEOTIDE SEQUENCE [LARGE SCALE GENOMIC DNA]</scope>
    <source>
        <strain evidence="2 3">ATCC 49720</strain>
    </source>
</reference>
<dbReference type="Proteomes" id="UP000001095">
    <property type="component" value="Unassembled WGS sequence"/>
</dbReference>
<dbReference type="HOGENOM" id="CLU_205650_0_0_5"/>
<evidence type="ECO:0000313" key="3">
    <source>
        <dbReference type="Proteomes" id="UP000001095"/>
    </source>
</evidence>
<gene>
    <name evidence="2" type="ORF">HMPREF9696_04041</name>
</gene>
<evidence type="ECO:0000313" key="2">
    <source>
        <dbReference type="EMBL" id="EKS31820.1"/>
    </source>
</evidence>
<proteinExistence type="predicted"/>
<feature type="transmembrane region" description="Helical" evidence="1">
    <location>
        <begin position="30"/>
        <end position="51"/>
    </location>
</feature>
<sequence length="66" mass="7543">MRPDRIDIRFWPLRVMVSGERAIAALRWPLAMVLVILVLTLAVVVGLRVYVATKLRCHDLCKVEIS</sequence>
<dbReference type="EMBL" id="AGWY01000018">
    <property type="protein sequence ID" value="EKS31820.1"/>
    <property type="molecule type" value="Genomic_DNA"/>
</dbReference>
<keyword evidence="1" id="KW-1133">Transmembrane helix</keyword>
<dbReference type="AlphaFoldDB" id="K8NWM9"/>